<accession>A0A6A3CPQ5</accession>
<dbReference type="PANTHER" id="PTHR30603">
    <property type="entry name" value="RNA POLYMERASE SIGMA FACTOR RPO"/>
    <property type="match status" value="1"/>
</dbReference>
<dbReference type="InterPro" id="IPR000943">
    <property type="entry name" value="RNA_pol_sigma70"/>
</dbReference>
<dbReference type="SUPFAM" id="SSF88659">
    <property type="entry name" value="Sigma3 and sigma4 domains of RNA polymerase sigma factors"/>
    <property type="match status" value="2"/>
</dbReference>
<dbReference type="SUPFAM" id="SSF88946">
    <property type="entry name" value="Sigma2 domain of RNA polymerase sigma factors"/>
    <property type="match status" value="1"/>
</dbReference>
<comment type="similarity">
    <text evidence="1">Belongs to the sigma-70 factor family.</text>
</comment>
<gene>
    <name evidence="4" type="ORF">F3Y22_tig00003721pilonHSYRG00240</name>
</gene>
<dbReference type="InterPro" id="IPR007624">
    <property type="entry name" value="RNA_pol_sigma70_r3"/>
</dbReference>
<feature type="region of interest" description="Disordered" evidence="2">
    <location>
        <begin position="112"/>
        <end position="153"/>
    </location>
</feature>
<reference evidence="4" key="1">
    <citation type="submission" date="2019-09" db="EMBL/GenBank/DDBJ databases">
        <title>Draft genome information of white flower Hibiscus syriacus.</title>
        <authorList>
            <person name="Kim Y.-M."/>
        </authorList>
    </citation>
    <scope>NUCLEOTIDE SEQUENCE [LARGE SCALE GENOMIC DNA]</scope>
    <source>
        <strain evidence="4">YM2019G1</strain>
    </source>
</reference>
<dbReference type="InterPro" id="IPR036388">
    <property type="entry name" value="WH-like_DNA-bd_sf"/>
</dbReference>
<evidence type="ECO:0000256" key="2">
    <source>
        <dbReference type="SAM" id="MobiDB-lite"/>
    </source>
</evidence>
<dbReference type="EMBL" id="VEPZ02000230">
    <property type="protein sequence ID" value="KAE8729331.1"/>
    <property type="molecule type" value="Genomic_DNA"/>
</dbReference>
<keyword evidence="5" id="KW-1185">Reference proteome</keyword>
<dbReference type="Gene3D" id="1.10.10.10">
    <property type="entry name" value="Winged helix-like DNA-binding domain superfamily/Winged helix DNA-binding domain"/>
    <property type="match status" value="2"/>
</dbReference>
<feature type="domain" description="RNA polymerase sigma-70 region 3" evidence="3">
    <location>
        <begin position="262"/>
        <end position="301"/>
    </location>
</feature>
<organism evidence="4 5">
    <name type="scientific">Hibiscus syriacus</name>
    <name type="common">Rose of Sharon</name>
    <dbReference type="NCBI Taxonomy" id="106335"/>
    <lineage>
        <taxon>Eukaryota</taxon>
        <taxon>Viridiplantae</taxon>
        <taxon>Streptophyta</taxon>
        <taxon>Embryophyta</taxon>
        <taxon>Tracheophyta</taxon>
        <taxon>Spermatophyta</taxon>
        <taxon>Magnoliopsida</taxon>
        <taxon>eudicotyledons</taxon>
        <taxon>Gunneridae</taxon>
        <taxon>Pentapetalae</taxon>
        <taxon>rosids</taxon>
        <taxon>malvids</taxon>
        <taxon>Malvales</taxon>
        <taxon>Malvaceae</taxon>
        <taxon>Malvoideae</taxon>
        <taxon>Hibiscus</taxon>
    </lineage>
</organism>
<dbReference type="AlphaFoldDB" id="A0A6A3CPQ5"/>
<proteinExistence type="inferred from homology"/>
<dbReference type="PRINTS" id="PR00046">
    <property type="entry name" value="SIGMA70FCT"/>
</dbReference>
<name>A0A6A3CPQ5_HIBSY</name>
<dbReference type="PANTHER" id="PTHR30603:SF45">
    <property type="entry name" value="RNA POLYMERASE SIGMA FACTOR SIGF, CHLOROPLASTIC"/>
    <property type="match status" value="1"/>
</dbReference>
<dbReference type="GO" id="GO:0016987">
    <property type="term" value="F:sigma factor activity"/>
    <property type="evidence" value="ECO:0007669"/>
    <property type="project" value="UniProtKB-ARBA"/>
</dbReference>
<dbReference type="GO" id="GO:0071482">
    <property type="term" value="P:cellular response to light stimulus"/>
    <property type="evidence" value="ECO:0007669"/>
    <property type="project" value="UniProtKB-ARBA"/>
</dbReference>
<dbReference type="Gene3D" id="1.20.120.1810">
    <property type="match status" value="1"/>
</dbReference>
<dbReference type="InterPro" id="IPR013324">
    <property type="entry name" value="RNA_pol_sigma_r3/r4-like"/>
</dbReference>
<evidence type="ECO:0000313" key="5">
    <source>
        <dbReference type="Proteomes" id="UP000436088"/>
    </source>
</evidence>
<dbReference type="InterPro" id="IPR050239">
    <property type="entry name" value="Sigma-70_RNA_pol_init_factors"/>
</dbReference>
<sequence>MVFSSKRLPIGANLRKIPSVFEGFGDPSPVWPSDRVKEWSLVSHRTPSGDSPLGRHVCGWSGGEAEVTPRGLLESTAALGRVPRKALSASKQAAALAEDLKLDLDDSLSNSLGLADSSTSPVEEEALTVRSTRHFERQSKQSRRQTKFKVSETYSSRKTNVRKRLSGSFNPSDPLQFGREPTLVEWAEVMGLSCSALQAELRSGNRSGEHFINENFRLVVHVGKQYQGRGMNLQDLLQEGSTGLIKRERVQPFGKSSGSYIREGNRRPSKEELASRVGMTVEKLDRLLFTARTPLSIQQPEVTPDTGIEIPDVSVEKKLMRQHVRNLLGVSLESKRVEKILSVVGNMFGLSMERVRQVESKALYKVKQCLVKQGLGAYEDLLA</sequence>
<comment type="caution">
    <text evidence="4">The sequence shown here is derived from an EMBL/GenBank/DDBJ whole genome shotgun (WGS) entry which is preliminary data.</text>
</comment>
<dbReference type="Proteomes" id="UP000436088">
    <property type="component" value="Unassembled WGS sequence"/>
</dbReference>
<dbReference type="InterPro" id="IPR013325">
    <property type="entry name" value="RNA_pol_sigma_r2"/>
</dbReference>
<protein>
    <recommendedName>
        <fullName evidence="3">RNA polymerase sigma-70 region 3 domain-containing protein</fullName>
    </recommendedName>
</protein>
<evidence type="ECO:0000259" key="3">
    <source>
        <dbReference type="Pfam" id="PF04539"/>
    </source>
</evidence>
<evidence type="ECO:0000256" key="1">
    <source>
        <dbReference type="ARBA" id="ARBA00007788"/>
    </source>
</evidence>
<evidence type="ECO:0000313" key="4">
    <source>
        <dbReference type="EMBL" id="KAE8729331.1"/>
    </source>
</evidence>
<dbReference type="Pfam" id="PF04539">
    <property type="entry name" value="Sigma70_r3"/>
    <property type="match status" value="1"/>
</dbReference>
<dbReference type="GO" id="GO:0006352">
    <property type="term" value="P:DNA-templated transcription initiation"/>
    <property type="evidence" value="ECO:0007669"/>
    <property type="project" value="InterPro"/>
</dbReference>